<keyword evidence="5 6" id="KW-0326">Glycosidase</keyword>
<dbReference type="SMART" id="SM00636">
    <property type="entry name" value="Glyco_18"/>
    <property type="match status" value="1"/>
</dbReference>
<comment type="caution">
    <text evidence="8">The sequence shown here is derived from an EMBL/GenBank/DDBJ whole genome shotgun (WGS) entry which is preliminary data.</text>
</comment>
<proteinExistence type="inferred from homology"/>
<dbReference type="InterPro" id="IPR001579">
    <property type="entry name" value="Glyco_hydro_18_chit_AS"/>
</dbReference>
<reference evidence="9" key="1">
    <citation type="journal article" date="2024" name="IScience">
        <title>Strigolactones Initiate the Formation of Haustorium-like Structures in Castilleja.</title>
        <authorList>
            <person name="Buerger M."/>
            <person name="Peterson D."/>
            <person name="Chory J."/>
        </authorList>
    </citation>
    <scope>NUCLEOTIDE SEQUENCE [LARGE SCALE GENOMIC DNA]</scope>
</reference>
<evidence type="ECO:0000313" key="8">
    <source>
        <dbReference type="EMBL" id="KAL3620739.1"/>
    </source>
</evidence>
<dbReference type="PANTHER" id="PTHR11177">
    <property type="entry name" value="CHITINASE"/>
    <property type="match status" value="1"/>
</dbReference>
<dbReference type="InterPro" id="IPR011583">
    <property type="entry name" value="Chitinase_II/V-like_cat"/>
</dbReference>
<evidence type="ECO:0000256" key="1">
    <source>
        <dbReference type="ARBA" id="ARBA00008682"/>
    </source>
</evidence>
<dbReference type="InterPro" id="IPR017853">
    <property type="entry name" value="GH"/>
</dbReference>
<dbReference type="Gene3D" id="3.10.50.10">
    <property type="match status" value="1"/>
</dbReference>
<dbReference type="EMBL" id="JAVIJP010000066">
    <property type="protein sequence ID" value="KAL3620739.1"/>
    <property type="molecule type" value="Genomic_DNA"/>
</dbReference>
<dbReference type="Proteomes" id="UP001632038">
    <property type="component" value="Unassembled WGS sequence"/>
</dbReference>
<evidence type="ECO:0000259" key="7">
    <source>
        <dbReference type="PROSITE" id="PS51910"/>
    </source>
</evidence>
<evidence type="ECO:0000256" key="3">
    <source>
        <dbReference type="ARBA" id="ARBA00022801"/>
    </source>
</evidence>
<keyword evidence="4" id="KW-0325">Glycoprotein</keyword>
<name>A0ABD3BUH0_9LAMI</name>
<keyword evidence="2" id="KW-0732">Signal</keyword>
<dbReference type="SUPFAM" id="SSF51445">
    <property type="entry name" value="(Trans)glycosidases"/>
    <property type="match status" value="1"/>
</dbReference>
<keyword evidence="3 6" id="KW-0378">Hydrolase</keyword>
<feature type="domain" description="GH18" evidence="7">
    <location>
        <begin position="34"/>
        <end position="377"/>
    </location>
</feature>
<dbReference type="SUPFAM" id="SSF54556">
    <property type="entry name" value="Chitinase insertion domain"/>
    <property type="match status" value="1"/>
</dbReference>
<dbReference type="Pfam" id="PF00704">
    <property type="entry name" value="Glyco_hydro_18"/>
    <property type="match status" value="1"/>
</dbReference>
<protein>
    <recommendedName>
        <fullName evidence="7">GH18 domain-containing protein</fullName>
    </recommendedName>
</protein>
<dbReference type="Gene3D" id="3.20.20.80">
    <property type="entry name" value="Glycosidases"/>
    <property type="match status" value="1"/>
</dbReference>
<organism evidence="8 9">
    <name type="scientific">Castilleja foliolosa</name>
    <dbReference type="NCBI Taxonomy" id="1961234"/>
    <lineage>
        <taxon>Eukaryota</taxon>
        <taxon>Viridiplantae</taxon>
        <taxon>Streptophyta</taxon>
        <taxon>Embryophyta</taxon>
        <taxon>Tracheophyta</taxon>
        <taxon>Spermatophyta</taxon>
        <taxon>Magnoliopsida</taxon>
        <taxon>eudicotyledons</taxon>
        <taxon>Gunneridae</taxon>
        <taxon>Pentapetalae</taxon>
        <taxon>asterids</taxon>
        <taxon>lamiids</taxon>
        <taxon>Lamiales</taxon>
        <taxon>Orobanchaceae</taxon>
        <taxon>Pedicularideae</taxon>
        <taxon>Castillejinae</taxon>
        <taxon>Castilleja</taxon>
    </lineage>
</organism>
<dbReference type="InterPro" id="IPR001223">
    <property type="entry name" value="Glyco_hydro18_cat"/>
</dbReference>
<evidence type="ECO:0000256" key="2">
    <source>
        <dbReference type="ARBA" id="ARBA00022729"/>
    </source>
</evidence>
<dbReference type="PROSITE" id="PS51910">
    <property type="entry name" value="GH18_2"/>
    <property type="match status" value="1"/>
</dbReference>
<comment type="similarity">
    <text evidence="1">Belongs to the glycosyl hydrolase 18 family. Chitinase class V subfamily.</text>
</comment>
<dbReference type="PANTHER" id="PTHR11177:SF396">
    <property type="entry name" value="NOD FACTOR HYDROLASE PROTEIN 1"/>
    <property type="match status" value="1"/>
</dbReference>
<evidence type="ECO:0000256" key="4">
    <source>
        <dbReference type="ARBA" id="ARBA00023180"/>
    </source>
</evidence>
<gene>
    <name evidence="8" type="ORF">CASFOL_035651</name>
</gene>
<dbReference type="FunFam" id="3.10.50.10:FF:000003">
    <property type="entry name" value="Class V chitinase CHIT5b"/>
    <property type="match status" value="1"/>
</dbReference>
<dbReference type="GO" id="GO:0016798">
    <property type="term" value="F:hydrolase activity, acting on glycosyl bonds"/>
    <property type="evidence" value="ECO:0007669"/>
    <property type="project" value="UniProtKB-KW"/>
</dbReference>
<sequence length="378" mass="42206">MEATILTSIVYKPSTIFLLLMISACIIHATSQTTIKGAYYPSWAQDTITPSSINTKLFTHIYFAFLTPNSVTFTLDADIKPAQALFLTNLTSTLKPHVKTLFSVNGNSSLFARMAANPSSRAAFIRSSIRVARRLGFDGVDLDWEYPQFTTEMDNLGHLLDEWRVEIQKEAAATGKPPLLLTAAVYFSPLISWPRLRSYPARSITKNLDFVNVMNYDYVGWWDRPWATGAHAALFNPRNNVSTSYGMDAWIRAGVPRSKLVMGLPLYGRSWQLADPVRSRGIGAPAVGTGPGAGELTYAEVVRFNQENRAEVVYDSETVSVYSVAGSSWIGYDDARSVTVKIGYARRVGLRGYYFWTVVGDNKWEISERLRSYGLNEK</sequence>
<dbReference type="PROSITE" id="PS01095">
    <property type="entry name" value="GH18_1"/>
    <property type="match status" value="1"/>
</dbReference>
<dbReference type="AlphaFoldDB" id="A0ABD3BUH0"/>
<accession>A0ABD3BUH0</accession>
<dbReference type="CDD" id="cd02879">
    <property type="entry name" value="GH18_plant_chitinase_class_V"/>
    <property type="match status" value="1"/>
</dbReference>
<keyword evidence="9" id="KW-1185">Reference proteome</keyword>
<dbReference type="InterPro" id="IPR050314">
    <property type="entry name" value="Glycosyl_Hydrlase_18"/>
</dbReference>
<evidence type="ECO:0000256" key="6">
    <source>
        <dbReference type="RuleBase" id="RU000489"/>
    </source>
</evidence>
<evidence type="ECO:0000313" key="9">
    <source>
        <dbReference type="Proteomes" id="UP001632038"/>
    </source>
</evidence>
<dbReference type="InterPro" id="IPR029070">
    <property type="entry name" value="Chitinase_insertion_sf"/>
</dbReference>
<evidence type="ECO:0000256" key="5">
    <source>
        <dbReference type="ARBA" id="ARBA00023295"/>
    </source>
</evidence>